<dbReference type="Proteomes" id="UP000007264">
    <property type="component" value="Unassembled WGS sequence"/>
</dbReference>
<dbReference type="SMART" id="SM00360">
    <property type="entry name" value="RRM"/>
    <property type="match status" value="3"/>
</dbReference>
<dbReference type="InterPro" id="IPR012677">
    <property type="entry name" value="Nucleotide-bd_a/b_plait_sf"/>
</dbReference>
<evidence type="ECO:0000259" key="5">
    <source>
        <dbReference type="PROSITE" id="PS50102"/>
    </source>
</evidence>
<accession>I0Z6Y4</accession>
<dbReference type="GO" id="GO:0003723">
    <property type="term" value="F:RNA binding"/>
    <property type="evidence" value="ECO:0007669"/>
    <property type="project" value="UniProtKB-UniRule"/>
</dbReference>
<dbReference type="eggNOG" id="ENOG502QTJ8">
    <property type="taxonomic scope" value="Eukaryota"/>
</dbReference>
<dbReference type="CDD" id="cd00590">
    <property type="entry name" value="RRM_SF"/>
    <property type="match status" value="1"/>
</dbReference>
<dbReference type="Pfam" id="PF08777">
    <property type="entry name" value="RRM_3"/>
    <property type="match status" value="1"/>
</dbReference>
<organism evidence="6 7">
    <name type="scientific">Coccomyxa subellipsoidea (strain C-169)</name>
    <name type="common">Green microalga</name>
    <dbReference type="NCBI Taxonomy" id="574566"/>
    <lineage>
        <taxon>Eukaryota</taxon>
        <taxon>Viridiplantae</taxon>
        <taxon>Chlorophyta</taxon>
        <taxon>core chlorophytes</taxon>
        <taxon>Trebouxiophyceae</taxon>
        <taxon>Trebouxiophyceae incertae sedis</taxon>
        <taxon>Coccomyxaceae</taxon>
        <taxon>Coccomyxa</taxon>
        <taxon>Coccomyxa subellipsoidea</taxon>
    </lineage>
</organism>
<keyword evidence="1" id="KW-0677">Repeat</keyword>
<gene>
    <name evidence="6" type="ORF">COCSUDRAFT_46074</name>
</gene>
<dbReference type="RefSeq" id="XP_005650947.1">
    <property type="nucleotide sequence ID" value="XM_005650890.1"/>
</dbReference>
<evidence type="ECO:0000256" key="1">
    <source>
        <dbReference type="ARBA" id="ARBA00022737"/>
    </source>
</evidence>
<reference evidence="6 7" key="1">
    <citation type="journal article" date="2012" name="Genome Biol.">
        <title>The genome of the polar eukaryotic microalga coccomyxa subellipsoidea reveals traits of cold adaptation.</title>
        <authorList>
            <person name="Blanc G."/>
            <person name="Agarkova I."/>
            <person name="Grimwood J."/>
            <person name="Kuo A."/>
            <person name="Brueggeman A."/>
            <person name="Dunigan D."/>
            <person name="Gurnon J."/>
            <person name="Ladunga I."/>
            <person name="Lindquist E."/>
            <person name="Lucas S."/>
            <person name="Pangilinan J."/>
            <person name="Proschold T."/>
            <person name="Salamov A."/>
            <person name="Schmutz J."/>
            <person name="Weeks D."/>
            <person name="Yamada T."/>
            <person name="Claverie J.M."/>
            <person name="Grigoriev I."/>
            <person name="Van Etten J."/>
            <person name="Lomsadze A."/>
            <person name="Borodovsky M."/>
        </authorList>
    </citation>
    <scope>NUCLEOTIDE SEQUENCE [LARGE SCALE GENOMIC DNA]</scope>
    <source>
        <strain evidence="6 7">C-169</strain>
    </source>
</reference>
<comment type="caution">
    <text evidence="6">The sequence shown here is derived from an EMBL/GenBank/DDBJ whole genome shotgun (WGS) entry which is preliminary data.</text>
</comment>
<dbReference type="GeneID" id="17044413"/>
<dbReference type="PANTHER" id="PTHR24012">
    <property type="entry name" value="RNA BINDING PROTEIN"/>
    <property type="match status" value="1"/>
</dbReference>
<dbReference type="SUPFAM" id="SSF54928">
    <property type="entry name" value="RNA-binding domain, RBD"/>
    <property type="match status" value="3"/>
</dbReference>
<dbReference type="PROSITE" id="PS50102">
    <property type="entry name" value="RRM"/>
    <property type="match status" value="3"/>
</dbReference>
<evidence type="ECO:0000256" key="2">
    <source>
        <dbReference type="ARBA" id="ARBA00022884"/>
    </source>
</evidence>
<dbReference type="AlphaFoldDB" id="I0Z6Y4"/>
<feature type="domain" description="RRM" evidence="5">
    <location>
        <begin position="635"/>
        <end position="715"/>
    </location>
</feature>
<keyword evidence="2 3" id="KW-0694">RNA-binding</keyword>
<evidence type="ECO:0000313" key="6">
    <source>
        <dbReference type="EMBL" id="EIE26403.1"/>
    </source>
</evidence>
<feature type="domain" description="RRM" evidence="5">
    <location>
        <begin position="831"/>
        <end position="903"/>
    </location>
</feature>
<evidence type="ECO:0000313" key="7">
    <source>
        <dbReference type="Proteomes" id="UP000007264"/>
    </source>
</evidence>
<dbReference type="InterPro" id="IPR035979">
    <property type="entry name" value="RBD_domain_sf"/>
</dbReference>
<keyword evidence="7" id="KW-1185">Reference proteome</keyword>
<dbReference type="OrthoDB" id="439808at2759"/>
<proteinExistence type="predicted"/>
<dbReference type="InterPro" id="IPR014886">
    <property type="entry name" value="La_xRRM"/>
</dbReference>
<dbReference type="CDD" id="cd12368">
    <property type="entry name" value="RRM3_RBM45"/>
    <property type="match status" value="1"/>
</dbReference>
<feature type="domain" description="RRM" evidence="5">
    <location>
        <begin position="278"/>
        <end position="360"/>
    </location>
</feature>
<dbReference type="InterPro" id="IPR029058">
    <property type="entry name" value="AB_hydrolase_fold"/>
</dbReference>
<name>I0Z6Y4_COCSC</name>
<dbReference type="SUPFAM" id="SSF53474">
    <property type="entry name" value="alpha/beta-Hydrolases"/>
    <property type="match status" value="1"/>
</dbReference>
<dbReference type="InterPro" id="IPR000504">
    <property type="entry name" value="RRM_dom"/>
</dbReference>
<dbReference type="Pfam" id="PF00076">
    <property type="entry name" value="RRM_1"/>
    <property type="match status" value="2"/>
</dbReference>
<protein>
    <recommendedName>
        <fullName evidence="5">RRM domain-containing protein</fullName>
    </recommendedName>
</protein>
<dbReference type="STRING" id="574566.I0Z6Y4"/>
<feature type="region of interest" description="Disordered" evidence="4">
    <location>
        <begin position="741"/>
        <end position="765"/>
    </location>
</feature>
<dbReference type="Gene3D" id="3.30.70.330">
    <property type="match status" value="3"/>
</dbReference>
<evidence type="ECO:0000256" key="4">
    <source>
        <dbReference type="SAM" id="MobiDB-lite"/>
    </source>
</evidence>
<dbReference type="InterPro" id="IPR034207">
    <property type="entry name" value="RBM45_RRM3"/>
</dbReference>
<sequence length="917" mass="99896">MLMVSSAVQRGYAVVTVGPHLSGASDRCWTKTWPPEASIEIPELKRAIRHVLEEQDWWGLPRYLLGASAGGAVALLFASRFPVQAAASMLMGFRPDEVFQEEQLVSRNGDQPEGQQKSWPFPPVLLLEAQNDQDIYKERILRSIQLLNQQGLHAENVTMQPYPLHSTFFSDRSPEIDPEQSQAVYGDLQAAGIIDESGYSNFPSDQATEDVLDTMRDTLYFILVKHFGLNLGKKGPLHDGYMRVFIESFFASQAIHEIRAKEMDLIIDFFEREGTPDLERITGKLHDLVWQDESAAEADGLTMAFAPYGNIQSVKVVRDKGVAYVKYDKASAAAAAIEALHETVLNDGQGPMLKVMMAEAPTRRAVPPRASGEIQVAPDPDNVPPRSRLFMVVPKTADGHNIEEEMAKFRDLEYCKIDLIASKGIVFCKYAKTSSALLALEAIMANDNVVAGYKVKCMIAEPKGKRGRMDPGNYDNLLTANQLSSQDFGGVYNGGYLPQTPIGAARLLNQSPSLSGNTGLGTPNNLQARLNSAATNGDPGTVTSLGLGNGFVDRSGLQDNMMAGGYNSLSLHHLQALAALHGATNLAHGLGAMAGYNMQANGNGRGVLSQNRVADGVYLRIGGARLAGAISQTMTRLYVVVSKAVSEDIIIRLFRAFPGLEYCDLKRDHTTGHSRGFCYVKYSSPEIANAAIEHLNGVEFPQGSGLRLKVMLAEPLQAGTPGKSTPPLPLSRSLSVRSDSNSSILQHHRSLTGEEISSANEKGTSEHHVEVAAVQNSLAHMSMPHHRDFAFDVPKDNSKLGIPTANGVEAETEQSAESSLALPMPITAPDECTIFTFLTRPMPNYALQYVFSQHGAVDWVHLRSDERYGIVRFSEAEAARRALDALNNTTICGEALTVSKTDPLANPRNTKRPRVAE</sequence>
<dbReference type="Gene3D" id="3.40.50.1820">
    <property type="entry name" value="alpha/beta hydrolase"/>
    <property type="match status" value="1"/>
</dbReference>
<dbReference type="KEGG" id="csl:COCSUDRAFT_46074"/>
<dbReference type="EMBL" id="AGSI01000002">
    <property type="protein sequence ID" value="EIE26403.1"/>
    <property type="molecule type" value="Genomic_DNA"/>
</dbReference>
<evidence type="ECO:0000256" key="3">
    <source>
        <dbReference type="PROSITE-ProRule" id="PRU00176"/>
    </source>
</evidence>